<keyword evidence="7" id="KW-1185">Reference proteome</keyword>
<organism evidence="6 7">
    <name type="scientific">Roseibium salinum</name>
    <dbReference type="NCBI Taxonomy" id="1604349"/>
    <lineage>
        <taxon>Bacteria</taxon>
        <taxon>Pseudomonadati</taxon>
        <taxon>Pseudomonadota</taxon>
        <taxon>Alphaproteobacteria</taxon>
        <taxon>Hyphomicrobiales</taxon>
        <taxon>Stappiaceae</taxon>
        <taxon>Roseibium</taxon>
    </lineage>
</organism>
<proteinExistence type="predicted"/>
<dbReference type="PANTHER" id="PTHR30386">
    <property type="entry name" value="MEMBRANE FUSION SUBUNIT OF EMRAB-TOLC MULTIDRUG EFFLUX PUMP"/>
    <property type="match status" value="1"/>
</dbReference>
<feature type="domain" description="AprE-like beta-barrel" evidence="5">
    <location>
        <begin position="122"/>
        <end position="208"/>
    </location>
</feature>
<sequence>MGYMAQQQVWDLELRLLEARSDLSNLKAEVAATESGIGETQAEMDGVRLLDGRETSRELTEVLAEIEQISDELTAAEQARTQTALRAPVRGYLVHLSTATVGGVVGPAEAIGEIVPADAPLEARAEVPLDKITGVFPGQQADIKISALNPRLYDALPAWITYVAADASRNEATGERFFEVRALLDENALRQTGLSLQPGMNGEIYIKGEARTFATYLLQPFLDGLGRSFREVN</sequence>
<name>A0ABT3QW04_9HYPH</name>
<keyword evidence="4" id="KW-0472">Membrane</keyword>
<comment type="caution">
    <text evidence="6">The sequence shown here is derived from an EMBL/GenBank/DDBJ whole genome shotgun (WGS) entry which is preliminary data.</text>
</comment>
<keyword evidence="3" id="KW-1133">Transmembrane helix</keyword>
<dbReference type="EMBL" id="JAPEVI010000001">
    <property type="protein sequence ID" value="MCX2721109.1"/>
    <property type="molecule type" value="Genomic_DNA"/>
</dbReference>
<accession>A0ABT3QW04</accession>
<dbReference type="Proteomes" id="UP001300261">
    <property type="component" value="Unassembled WGS sequence"/>
</dbReference>
<evidence type="ECO:0000313" key="6">
    <source>
        <dbReference type="EMBL" id="MCX2721109.1"/>
    </source>
</evidence>
<dbReference type="PRINTS" id="PR01490">
    <property type="entry name" value="RTXTOXIND"/>
</dbReference>
<evidence type="ECO:0000256" key="3">
    <source>
        <dbReference type="ARBA" id="ARBA00022989"/>
    </source>
</evidence>
<dbReference type="InterPro" id="IPR050739">
    <property type="entry name" value="MFP"/>
</dbReference>
<evidence type="ECO:0000256" key="1">
    <source>
        <dbReference type="ARBA" id="ARBA00004167"/>
    </source>
</evidence>
<gene>
    <name evidence="6" type="ORF">ON753_01610</name>
</gene>
<dbReference type="Gene3D" id="2.40.30.170">
    <property type="match status" value="1"/>
</dbReference>
<evidence type="ECO:0000256" key="4">
    <source>
        <dbReference type="ARBA" id="ARBA00023136"/>
    </source>
</evidence>
<protein>
    <submittedName>
        <fullName evidence="6">HlyD family efflux transporter periplasmic adaptor subunit</fullName>
    </submittedName>
</protein>
<evidence type="ECO:0000313" key="7">
    <source>
        <dbReference type="Proteomes" id="UP001300261"/>
    </source>
</evidence>
<reference evidence="6 7" key="1">
    <citation type="journal article" date="2016" name="Int. J. Syst. Evol. Microbiol.">
        <title>Labrenzia salina sp. nov., isolated from the rhizosphere of the halophyte Arthrocnemum macrostachyum.</title>
        <authorList>
            <person name="Camacho M."/>
            <person name="Redondo-Gomez S."/>
            <person name="Rodriguez-Llorente I."/>
            <person name="Rohde M."/>
            <person name="Sproer C."/>
            <person name="Schumann P."/>
            <person name="Klenk H.P."/>
            <person name="Montero-Calasanz M.D.C."/>
        </authorList>
    </citation>
    <scope>NUCLEOTIDE SEQUENCE [LARGE SCALE GENOMIC DNA]</scope>
    <source>
        <strain evidence="6 7">DSM 29163</strain>
    </source>
</reference>
<dbReference type="RefSeq" id="WP_265960805.1">
    <property type="nucleotide sequence ID" value="NZ_JAPEVI010000001.1"/>
</dbReference>
<evidence type="ECO:0000256" key="2">
    <source>
        <dbReference type="ARBA" id="ARBA00022692"/>
    </source>
</evidence>
<keyword evidence="2" id="KW-0812">Transmembrane</keyword>
<dbReference type="PANTHER" id="PTHR30386:SF26">
    <property type="entry name" value="TRANSPORT PROTEIN COMB"/>
    <property type="match status" value="1"/>
</dbReference>
<comment type="subcellular location">
    <subcellularLocation>
        <location evidence="1">Membrane</location>
        <topology evidence="1">Single-pass membrane protein</topology>
    </subcellularLocation>
</comment>
<dbReference type="InterPro" id="IPR058982">
    <property type="entry name" value="Beta-barrel_AprE"/>
</dbReference>
<dbReference type="Pfam" id="PF26002">
    <property type="entry name" value="Beta-barrel_AprE"/>
    <property type="match status" value="1"/>
</dbReference>
<evidence type="ECO:0000259" key="5">
    <source>
        <dbReference type="Pfam" id="PF26002"/>
    </source>
</evidence>